<evidence type="ECO:0000313" key="2">
    <source>
        <dbReference type="EMBL" id="PQJ81612.1"/>
    </source>
</evidence>
<accession>A0A2S7WWG9</accession>
<feature type="chain" id="PRO_5015584470" evidence="1">
    <location>
        <begin position="22"/>
        <end position="131"/>
    </location>
</feature>
<gene>
    <name evidence="2" type="ORF">BTO16_03090</name>
</gene>
<dbReference type="EMBL" id="MSCM01000001">
    <property type="protein sequence ID" value="PQJ81612.1"/>
    <property type="molecule type" value="Genomic_DNA"/>
</dbReference>
<keyword evidence="3" id="KW-1185">Reference proteome</keyword>
<dbReference type="Proteomes" id="UP000239068">
    <property type="component" value="Unassembled WGS sequence"/>
</dbReference>
<organism evidence="2 3">
    <name type="scientific">Polaribacter glomeratus</name>
    <dbReference type="NCBI Taxonomy" id="102"/>
    <lineage>
        <taxon>Bacteria</taxon>
        <taxon>Pseudomonadati</taxon>
        <taxon>Bacteroidota</taxon>
        <taxon>Flavobacteriia</taxon>
        <taxon>Flavobacteriales</taxon>
        <taxon>Flavobacteriaceae</taxon>
    </lineage>
</organism>
<evidence type="ECO:0000256" key="1">
    <source>
        <dbReference type="SAM" id="SignalP"/>
    </source>
</evidence>
<sequence length="131" mass="14993">MKNAIKLFFLMLFLVPQFINAQAITNVKTLLIENEYGNARLIITPNSYDMTATKPTKLAGVYGLLVCYTYKGVKKALHQDLTYDFNKKGEKELFLGMSATKSNIVIGSVVFYRRDLMNKNDYPKKTDCFKE</sequence>
<dbReference type="AlphaFoldDB" id="A0A2S7WWG9"/>
<evidence type="ECO:0000313" key="3">
    <source>
        <dbReference type="Proteomes" id="UP000239068"/>
    </source>
</evidence>
<dbReference type="RefSeq" id="WP_105020184.1">
    <property type="nucleotide sequence ID" value="NZ_MSCM01000001.1"/>
</dbReference>
<keyword evidence="1" id="KW-0732">Signal</keyword>
<name>A0A2S7WWG9_9FLAO</name>
<protein>
    <submittedName>
        <fullName evidence="2">Uncharacterized protein</fullName>
    </submittedName>
</protein>
<proteinExistence type="predicted"/>
<dbReference type="OrthoDB" id="1143810at2"/>
<comment type="caution">
    <text evidence="2">The sequence shown here is derived from an EMBL/GenBank/DDBJ whole genome shotgun (WGS) entry which is preliminary data.</text>
</comment>
<feature type="signal peptide" evidence="1">
    <location>
        <begin position="1"/>
        <end position="21"/>
    </location>
</feature>
<reference evidence="2 3" key="1">
    <citation type="submission" date="2016-12" db="EMBL/GenBank/DDBJ databases">
        <title>Trade-off between light-utilization and light-protection in marine flavobacteria.</title>
        <authorList>
            <person name="Kumagai Y."/>
            <person name="Yoshizawa S."/>
            <person name="Kogure K."/>
            <person name="Iwasaki W."/>
        </authorList>
    </citation>
    <scope>NUCLEOTIDE SEQUENCE [LARGE SCALE GENOMIC DNA]</scope>
    <source>
        <strain evidence="2 3">ATCC 43844</strain>
    </source>
</reference>